<organism evidence="5 6">
    <name type="scientific">Gemmata obscuriglobus</name>
    <dbReference type="NCBI Taxonomy" id="114"/>
    <lineage>
        <taxon>Bacteria</taxon>
        <taxon>Pseudomonadati</taxon>
        <taxon>Planctomycetota</taxon>
        <taxon>Planctomycetia</taxon>
        <taxon>Gemmatales</taxon>
        <taxon>Gemmataceae</taxon>
        <taxon>Gemmata</taxon>
    </lineage>
</organism>
<evidence type="ECO:0000313" key="5">
    <source>
        <dbReference type="EMBL" id="AWM36017.1"/>
    </source>
</evidence>
<dbReference type="InterPro" id="IPR006558">
    <property type="entry name" value="LamG-like"/>
</dbReference>
<dbReference type="InterPro" id="IPR013783">
    <property type="entry name" value="Ig-like_fold"/>
</dbReference>
<dbReference type="InterPro" id="IPR003961">
    <property type="entry name" value="FN3_dom"/>
</dbReference>
<feature type="domain" description="Fibronectin type-III" evidence="4">
    <location>
        <begin position="269"/>
        <end position="363"/>
    </location>
</feature>
<feature type="chain" id="PRO_5016439386" evidence="3">
    <location>
        <begin position="31"/>
        <end position="633"/>
    </location>
</feature>
<dbReference type="Pfam" id="PF00149">
    <property type="entry name" value="Metallophos"/>
    <property type="match status" value="1"/>
</dbReference>
<dbReference type="GO" id="GO:0003993">
    <property type="term" value="F:acid phosphatase activity"/>
    <property type="evidence" value="ECO:0007669"/>
    <property type="project" value="InterPro"/>
</dbReference>
<feature type="signal peptide" evidence="3">
    <location>
        <begin position="1"/>
        <end position="30"/>
    </location>
</feature>
<dbReference type="Gene3D" id="3.60.21.10">
    <property type="match status" value="1"/>
</dbReference>
<dbReference type="Gene3D" id="2.60.120.200">
    <property type="match status" value="1"/>
</dbReference>
<dbReference type="SUPFAM" id="SSF49899">
    <property type="entry name" value="Concanavalin A-like lectins/glucanases"/>
    <property type="match status" value="1"/>
</dbReference>
<dbReference type="InterPro" id="IPR029052">
    <property type="entry name" value="Metallo-depent_PP-like"/>
</dbReference>
<dbReference type="InterPro" id="IPR004843">
    <property type="entry name" value="Calcineurin-like_PHP"/>
</dbReference>
<keyword evidence="2" id="KW-1015">Disulfide bond</keyword>
<dbReference type="AlphaFoldDB" id="A0A2Z3GWT0"/>
<dbReference type="PROSITE" id="PS50853">
    <property type="entry name" value="FN3"/>
    <property type="match status" value="1"/>
</dbReference>
<dbReference type="SMART" id="SM00560">
    <property type="entry name" value="LamGL"/>
    <property type="match status" value="1"/>
</dbReference>
<dbReference type="CDD" id="cd00063">
    <property type="entry name" value="FN3"/>
    <property type="match status" value="1"/>
</dbReference>
<reference evidence="5 6" key="1">
    <citation type="submission" date="2018-01" db="EMBL/GenBank/DDBJ databases">
        <title>G. obscuriglobus.</title>
        <authorList>
            <person name="Franke J."/>
            <person name="Blomberg W."/>
            <person name="Selmecki A."/>
        </authorList>
    </citation>
    <scope>NUCLEOTIDE SEQUENCE [LARGE SCALE GENOMIC DNA]</scope>
    <source>
        <strain evidence="5 6">DSM 5831</strain>
    </source>
</reference>
<dbReference type="PANTHER" id="PTHR22953">
    <property type="entry name" value="ACID PHOSPHATASE RELATED"/>
    <property type="match status" value="1"/>
</dbReference>
<dbReference type="Proteomes" id="UP000245802">
    <property type="component" value="Chromosome"/>
</dbReference>
<dbReference type="RefSeq" id="WP_109570759.1">
    <property type="nucleotide sequence ID" value="NZ_CP025958.1"/>
</dbReference>
<evidence type="ECO:0000313" key="6">
    <source>
        <dbReference type="Proteomes" id="UP000245802"/>
    </source>
</evidence>
<dbReference type="InterPro" id="IPR039331">
    <property type="entry name" value="PAPs-like"/>
</dbReference>
<evidence type="ECO:0000259" key="4">
    <source>
        <dbReference type="PROSITE" id="PS50853"/>
    </source>
</evidence>
<dbReference type="Pfam" id="PF13385">
    <property type="entry name" value="Laminin_G_3"/>
    <property type="match status" value="1"/>
</dbReference>
<dbReference type="EMBL" id="CP025958">
    <property type="protein sequence ID" value="AWM36017.1"/>
    <property type="molecule type" value="Genomic_DNA"/>
</dbReference>
<evidence type="ECO:0000256" key="1">
    <source>
        <dbReference type="ARBA" id="ARBA00022729"/>
    </source>
</evidence>
<evidence type="ECO:0000256" key="2">
    <source>
        <dbReference type="ARBA" id="ARBA00023157"/>
    </source>
</evidence>
<gene>
    <name evidence="5" type="ORF">C1280_02675</name>
</gene>
<name>A0A2Z3GWT0_9BACT</name>
<dbReference type="PANTHER" id="PTHR22953:SF153">
    <property type="entry name" value="PURPLE ACID PHOSPHATASE"/>
    <property type="match status" value="1"/>
</dbReference>
<keyword evidence="6" id="KW-1185">Reference proteome</keyword>
<dbReference type="KEGG" id="gog:C1280_02675"/>
<dbReference type="OrthoDB" id="9804511at2"/>
<dbReference type="SMART" id="SM00060">
    <property type="entry name" value="FN3"/>
    <property type="match status" value="1"/>
</dbReference>
<evidence type="ECO:0000256" key="3">
    <source>
        <dbReference type="SAM" id="SignalP"/>
    </source>
</evidence>
<dbReference type="SUPFAM" id="SSF49363">
    <property type="entry name" value="Purple acid phosphatase, N-terminal domain"/>
    <property type="match status" value="1"/>
</dbReference>
<keyword evidence="1 3" id="KW-0732">Signal</keyword>
<dbReference type="InterPro" id="IPR008963">
    <property type="entry name" value="Purple_acid_Pase-like_N"/>
</dbReference>
<protein>
    <submittedName>
        <fullName evidence="5">Metallophosphoesterase</fullName>
    </submittedName>
</protein>
<dbReference type="SUPFAM" id="SSF56300">
    <property type="entry name" value="Metallo-dependent phosphatases"/>
    <property type="match status" value="1"/>
</dbReference>
<sequence length="633" mass="69630">MTKTWAKVCAAGACVLAVLVVALVRNEALTAAPKPDLKASAHWVFDVDQLAAKTVADRAGKLPATLTGGAKVVTSEGGNVSFLHLTGPDDGAMIKERATAGAPFLPTEALSVVAWVRVDEPTEWAGILGCFQDNGPAEAGFVVGSNLKRFFFGLSTKGADDGDGKMTYLESKTEYQRGKWYHVAAVYDGKQMRLFVNGQLDATSDSQSGPVLHAKEAPLVIGRYKDRDEDFPLFGAIKEVALCPHAVDAAQVSAHFAADRALAEAPSAVPEGPRFVIAPYLQSVTRTGVTVMWETDEPCAAVVEYGPTFPPKLQAKVEGPNVMGEVPLAGLEPNTTYFYRVVCTDAQGRKLEGKPSTFMTAPGPNDAYSFTVIGDTQRNPVVTGKVAKLMWERRPNFVIHCGDVVDDGASKQQWTGDLFKPCAELFSRVAVFPTIGNHEKDHPQYYKYFSLPKPEYYYSFAYGNAEFFVLDTNSRRNLKADGEQYKWLDKALAASTAKWKVCYHHHPAYCSDDDDYGNTWKGSSTYGDVRVRSFVTLYEKYNVDVVFNGHVHVYERSWPIRAGKVDQKNGIMYVTSGGGGGGLENFAPTPPFFKDQFRSDHHFCYVTVHQGTFKLHAFDQEGRLFDQFTIKKD</sequence>
<dbReference type="Gene3D" id="2.60.40.10">
    <property type="entry name" value="Immunoglobulins"/>
    <property type="match status" value="1"/>
</dbReference>
<accession>A0A2Z3GWT0</accession>
<proteinExistence type="predicted"/>
<dbReference type="GO" id="GO:0046872">
    <property type="term" value="F:metal ion binding"/>
    <property type="evidence" value="ECO:0007669"/>
    <property type="project" value="InterPro"/>
</dbReference>
<dbReference type="InterPro" id="IPR013320">
    <property type="entry name" value="ConA-like_dom_sf"/>
</dbReference>